<dbReference type="Proteomes" id="UP000887572">
    <property type="component" value="Unplaced"/>
</dbReference>
<dbReference type="WBParaSite" id="Gr19_v10_g13229.t1">
    <property type="protein sequence ID" value="Gr19_v10_g13229.t1"/>
    <property type="gene ID" value="Gr19_v10_g13229"/>
</dbReference>
<evidence type="ECO:0000313" key="1">
    <source>
        <dbReference type="Proteomes" id="UP000887572"/>
    </source>
</evidence>
<reference evidence="2" key="1">
    <citation type="submission" date="2022-11" db="UniProtKB">
        <authorList>
            <consortium name="WormBaseParasite"/>
        </authorList>
    </citation>
    <scope>IDENTIFICATION</scope>
</reference>
<organism evidence="1 2">
    <name type="scientific">Globodera rostochiensis</name>
    <name type="common">Golden nematode worm</name>
    <name type="synonym">Heterodera rostochiensis</name>
    <dbReference type="NCBI Taxonomy" id="31243"/>
    <lineage>
        <taxon>Eukaryota</taxon>
        <taxon>Metazoa</taxon>
        <taxon>Ecdysozoa</taxon>
        <taxon>Nematoda</taxon>
        <taxon>Chromadorea</taxon>
        <taxon>Rhabditida</taxon>
        <taxon>Tylenchina</taxon>
        <taxon>Tylenchomorpha</taxon>
        <taxon>Tylenchoidea</taxon>
        <taxon>Heteroderidae</taxon>
        <taxon>Heteroderinae</taxon>
        <taxon>Globodera</taxon>
    </lineage>
</organism>
<proteinExistence type="predicted"/>
<keyword evidence="1" id="KW-1185">Reference proteome</keyword>
<name>A0A914H4R2_GLORO</name>
<accession>A0A914H4R2</accession>
<sequence length="150" mass="16965">MTASLLWCSNLPVSPTYPLPSPPASRSSFFQQSQHRIIALISPLLFLEWMRLRIDQLTKRVPWRGVGEKFKNLRKTERKTKSLHILNCISCDAFDPSTEDTKATVVSWNGQETIEIYLSFIGRQRSSVGRAPNRTLEDSGAFPGVVCWGP</sequence>
<protein>
    <submittedName>
        <fullName evidence="2">Uncharacterized protein</fullName>
    </submittedName>
</protein>
<dbReference type="AlphaFoldDB" id="A0A914H4R2"/>
<evidence type="ECO:0000313" key="2">
    <source>
        <dbReference type="WBParaSite" id="Gr19_v10_g13229.t1"/>
    </source>
</evidence>